<dbReference type="GO" id="GO:0033528">
    <property type="term" value="P:S-methylmethionine cycle"/>
    <property type="evidence" value="ECO:0007669"/>
    <property type="project" value="TreeGrafter"/>
</dbReference>
<comment type="caution">
    <text evidence="8">The sequence shown here is derived from an EMBL/GenBank/DDBJ whole genome shotgun (WGS) entry which is preliminary data.</text>
</comment>
<keyword evidence="2 6" id="KW-0808">Transferase</keyword>
<evidence type="ECO:0000256" key="2">
    <source>
        <dbReference type="ARBA" id="ARBA00022679"/>
    </source>
</evidence>
<dbReference type="Proteomes" id="UP001152747">
    <property type="component" value="Unassembled WGS sequence"/>
</dbReference>
<dbReference type="GO" id="GO:0009086">
    <property type="term" value="P:methionine biosynthetic process"/>
    <property type="evidence" value="ECO:0007669"/>
    <property type="project" value="TreeGrafter"/>
</dbReference>
<feature type="binding site" evidence="6">
    <location>
        <position position="205"/>
    </location>
    <ligand>
        <name>Zn(2+)</name>
        <dbReference type="ChEBI" id="CHEBI:29105"/>
    </ligand>
</feature>
<dbReference type="InterPro" id="IPR036589">
    <property type="entry name" value="HCY_dom_sf"/>
</dbReference>
<evidence type="ECO:0000256" key="5">
    <source>
        <dbReference type="ARBA" id="ARBA00034478"/>
    </source>
</evidence>
<dbReference type="PANTHER" id="PTHR46015">
    <property type="entry name" value="ZGC:172121"/>
    <property type="match status" value="1"/>
</dbReference>
<evidence type="ECO:0000256" key="4">
    <source>
        <dbReference type="ARBA" id="ARBA00022833"/>
    </source>
</evidence>
<dbReference type="InterPro" id="IPR051486">
    <property type="entry name" value="Hcy_S-methyltransferase"/>
</dbReference>
<evidence type="ECO:0000256" key="1">
    <source>
        <dbReference type="ARBA" id="ARBA00022603"/>
    </source>
</evidence>
<dbReference type="Gene3D" id="3.20.20.330">
    <property type="entry name" value="Homocysteine-binding-like domain"/>
    <property type="match status" value="1"/>
</dbReference>
<evidence type="ECO:0000259" key="7">
    <source>
        <dbReference type="PROSITE" id="PS50970"/>
    </source>
</evidence>
<keyword evidence="9" id="KW-1185">Reference proteome</keyword>
<dbReference type="Pfam" id="PF02574">
    <property type="entry name" value="S-methyl_trans"/>
    <property type="match status" value="1"/>
</dbReference>
<dbReference type="EMBL" id="CANHGI010000006">
    <property type="protein sequence ID" value="CAI5456789.1"/>
    <property type="molecule type" value="Genomic_DNA"/>
</dbReference>
<dbReference type="GO" id="GO:0032259">
    <property type="term" value="P:methylation"/>
    <property type="evidence" value="ECO:0007669"/>
    <property type="project" value="UniProtKB-KW"/>
</dbReference>
<dbReference type="PANTHER" id="PTHR46015:SF1">
    <property type="entry name" value="HOMOCYSTEINE S-METHYLTRANSFERASE-LIKE ISOFORM 1"/>
    <property type="match status" value="1"/>
</dbReference>
<evidence type="ECO:0000313" key="9">
    <source>
        <dbReference type="Proteomes" id="UP001152747"/>
    </source>
</evidence>
<dbReference type="GO" id="GO:0008898">
    <property type="term" value="F:S-adenosylmethionine-homocysteine S-methyltransferase activity"/>
    <property type="evidence" value="ECO:0007669"/>
    <property type="project" value="TreeGrafter"/>
</dbReference>
<organism evidence="8 9">
    <name type="scientific">Caenorhabditis angaria</name>
    <dbReference type="NCBI Taxonomy" id="860376"/>
    <lineage>
        <taxon>Eukaryota</taxon>
        <taxon>Metazoa</taxon>
        <taxon>Ecdysozoa</taxon>
        <taxon>Nematoda</taxon>
        <taxon>Chromadorea</taxon>
        <taxon>Rhabditida</taxon>
        <taxon>Rhabditina</taxon>
        <taxon>Rhabditomorpha</taxon>
        <taxon>Rhabditoidea</taxon>
        <taxon>Rhabditidae</taxon>
        <taxon>Peloderinae</taxon>
        <taxon>Caenorhabditis</taxon>
    </lineage>
</organism>
<evidence type="ECO:0000256" key="3">
    <source>
        <dbReference type="ARBA" id="ARBA00022723"/>
    </source>
</evidence>
<proteinExistence type="predicted"/>
<dbReference type="InterPro" id="IPR003726">
    <property type="entry name" value="HCY_dom"/>
</dbReference>
<dbReference type="OrthoDB" id="261426at2759"/>
<dbReference type="PROSITE" id="PS50970">
    <property type="entry name" value="HCY"/>
    <property type="match status" value="1"/>
</dbReference>
<evidence type="ECO:0000256" key="6">
    <source>
        <dbReference type="PROSITE-ProRule" id="PRU00333"/>
    </source>
</evidence>
<protein>
    <recommendedName>
        <fullName evidence="7">Hcy-binding domain-containing protein</fullName>
    </recommendedName>
</protein>
<sequence length="282" mass="32220">MVKLMDGSMWSALEHFGFNLEHHWTFGANRDLELLKKVYEKNLEIGVDYITTNTYHFGSTLEEISERDKYEQYFENACHVLEQLAKPSKILGSVGTFATYFHDCSEYTGAFADLPNIQPKCNQYFRTIFEKFQNLSKIRHLIIETISTRMEVLEILKVLKDFPEFKIIFSFTLGKAGNLRHGENLAEVLEDFKNCEQVIGVGINCTDPSNILEGLQKIGCFQGEIFVYPNIGDNSFLASDKNHAEFVYDRDLVQSWILAGATVIGGCCGVKFKHLEQLKNLI</sequence>
<accession>A0A9P1NA42</accession>
<feature type="binding site" evidence="6">
    <location>
        <position position="267"/>
    </location>
    <ligand>
        <name>Zn(2+)</name>
        <dbReference type="ChEBI" id="CHEBI:29105"/>
    </ligand>
</feature>
<comment type="cofactor">
    <cofactor evidence="6">
        <name>Zn(2+)</name>
        <dbReference type="ChEBI" id="CHEBI:29105"/>
    </cofactor>
</comment>
<keyword evidence="3 6" id="KW-0479">Metal-binding</keyword>
<dbReference type="GO" id="GO:0046872">
    <property type="term" value="F:metal ion binding"/>
    <property type="evidence" value="ECO:0007669"/>
    <property type="project" value="UniProtKB-KW"/>
</dbReference>
<keyword evidence="4 6" id="KW-0862">Zinc</keyword>
<feature type="domain" description="Hcy-binding" evidence="7">
    <location>
        <begin position="1"/>
        <end position="282"/>
    </location>
</feature>
<evidence type="ECO:0000313" key="8">
    <source>
        <dbReference type="EMBL" id="CAI5456789.1"/>
    </source>
</evidence>
<comment type="pathway">
    <text evidence="5">Amino-acid biosynthesis; L-methionine biosynthesis via de novo pathway.</text>
</comment>
<gene>
    <name evidence="8" type="ORF">CAMP_LOCUS19426</name>
</gene>
<dbReference type="AlphaFoldDB" id="A0A9P1NA42"/>
<keyword evidence="1 6" id="KW-0489">Methyltransferase</keyword>
<feature type="binding site" evidence="6">
    <location>
        <position position="268"/>
    </location>
    <ligand>
        <name>Zn(2+)</name>
        <dbReference type="ChEBI" id="CHEBI:29105"/>
    </ligand>
</feature>
<name>A0A9P1NA42_9PELO</name>
<dbReference type="SUPFAM" id="SSF82282">
    <property type="entry name" value="Homocysteine S-methyltransferase"/>
    <property type="match status" value="1"/>
</dbReference>
<reference evidence="8" key="1">
    <citation type="submission" date="2022-11" db="EMBL/GenBank/DDBJ databases">
        <authorList>
            <person name="Kikuchi T."/>
        </authorList>
    </citation>
    <scope>NUCLEOTIDE SEQUENCE</scope>
    <source>
        <strain evidence="8">PS1010</strain>
    </source>
</reference>